<evidence type="ECO:0000256" key="1">
    <source>
        <dbReference type="SAM" id="Coils"/>
    </source>
</evidence>
<proteinExistence type="predicted"/>
<sequence>MYDPLRQLARSSSGNRNRNWEVLDERHIWLENHLKGVCLQLHVTYIFLQAYTVELEAELNQLKEENTLLQQALAKADFERKRKQQVVLISSFLRQPLLVALHQENPSFLEELKMKTQTKAEKAKEKMKKMRKTWSCPL</sequence>
<keyword evidence="1" id="KW-0175">Coiled coil</keyword>
<comment type="caution">
    <text evidence="2">The sequence shown here is derived from an EMBL/GenBank/DDBJ whole genome shotgun (WGS) entry which is preliminary data.</text>
</comment>
<dbReference type="EMBL" id="QGNW01000029">
    <property type="protein sequence ID" value="RVX11749.1"/>
    <property type="molecule type" value="Genomic_DNA"/>
</dbReference>
<accession>A0A438JS35</accession>
<dbReference type="AlphaFoldDB" id="A0A438JS35"/>
<gene>
    <name evidence="2" type="primary">ABI5_2</name>
    <name evidence="2" type="ORF">CK203_009602</name>
</gene>
<dbReference type="Proteomes" id="UP000288805">
    <property type="component" value="Unassembled WGS sequence"/>
</dbReference>
<reference evidence="2 3" key="1">
    <citation type="journal article" date="2018" name="PLoS Genet.">
        <title>Population sequencing reveals clonal diversity and ancestral inbreeding in the grapevine cultivar Chardonnay.</title>
        <authorList>
            <person name="Roach M.J."/>
            <person name="Johnson D.L."/>
            <person name="Bohlmann J."/>
            <person name="van Vuuren H.J."/>
            <person name="Jones S.J."/>
            <person name="Pretorius I.S."/>
            <person name="Schmidt S.A."/>
            <person name="Borneman A.R."/>
        </authorList>
    </citation>
    <scope>NUCLEOTIDE SEQUENCE [LARGE SCALE GENOMIC DNA]</scope>
    <source>
        <strain evidence="3">cv. Chardonnay</strain>
        <tissue evidence="2">Leaf</tissue>
    </source>
</reference>
<protein>
    <submittedName>
        <fullName evidence="2">Protein abscisic acid-insensitive 5</fullName>
    </submittedName>
</protein>
<evidence type="ECO:0000313" key="2">
    <source>
        <dbReference type="EMBL" id="RVX11749.1"/>
    </source>
</evidence>
<organism evidence="2 3">
    <name type="scientific">Vitis vinifera</name>
    <name type="common">Grape</name>
    <dbReference type="NCBI Taxonomy" id="29760"/>
    <lineage>
        <taxon>Eukaryota</taxon>
        <taxon>Viridiplantae</taxon>
        <taxon>Streptophyta</taxon>
        <taxon>Embryophyta</taxon>
        <taxon>Tracheophyta</taxon>
        <taxon>Spermatophyta</taxon>
        <taxon>Magnoliopsida</taxon>
        <taxon>eudicotyledons</taxon>
        <taxon>Gunneridae</taxon>
        <taxon>Pentapetalae</taxon>
        <taxon>rosids</taxon>
        <taxon>Vitales</taxon>
        <taxon>Vitaceae</taxon>
        <taxon>Viteae</taxon>
        <taxon>Vitis</taxon>
    </lineage>
</organism>
<evidence type="ECO:0000313" key="3">
    <source>
        <dbReference type="Proteomes" id="UP000288805"/>
    </source>
</evidence>
<name>A0A438JS35_VITVI</name>
<feature type="coiled-coil region" evidence="1">
    <location>
        <begin position="45"/>
        <end position="79"/>
    </location>
</feature>